<dbReference type="InterPro" id="IPR022003">
    <property type="entry name" value="RST"/>
</dbReference>
<protein>
    <submittedName>
        <fullName evidence="4">Transcription initiation factor TFIID subunit 4b-like</fullName>
    </submittedName>
</protein>
<evidence type="ECO:0000256" key="2">
    <source>
        <dbReference type="ARBA" id="ARBA00023242"/>
    </source>
</evidence>
<dbReference type="Pfam" id="PF12174">
    <property type="entry name" value="RST"/>
    <property type="match status" value="1"/>
</dbReference>
<dbReference type="PROSITE" id="PS51879">
    <property type="entry name" value="RST"/>
    <property type="match status" value="1"/>
</dbReference>
<sequence length="170" mass="19603">KRNLLVPVNEQPETQINSSEQVLPFDQLFRLLISLINPDKAIGLQTLFDNYKRGEIGEHTFVPLMRGILGDQMLRSFTAKVKQRKRNLLVPVNKQPRTEINSGELVLPFDQLFPFLISHIDLDKGIELEVFFDKYKRGEIPKHTFESFMKRHFGGADAYISNSKTETTGR</sequence>
<dbReference type="Proteomes" id="UP000265520">
    <property type="component" value="Unassembled WGS sequence"/>
</dbReference>
<dbReference type="EMBL" id="LXQA010035502">
    <property type="protein sequence ID" value="MCH97633.1"/>
    <property type="molecule type" value="Genomic_DNA"/>
</dbReference>
<keyword evidence="4" id="KW-0648">Protein biosynthesis</keyword>
<keyword evidence="5" id="KW-1185">Reference proteome</keyword>
<keyword evidence="2" id="KW-0539">Nucleus</keyword>
<name>A0A392NE81_9FABA</name>
<dbReference type="GO" id="GO:0003743">
    <property type="term" value="F:translation initiation factor activity"/>
    <property type="evidence" value="ECO:0007669"/>
    <property type="project" value="UniProtKB-KW"/>
</dbReference>
<comment type="caution">
    <text evidence="4">The sequence shown here is derived from an EMBL/GenBank/DDBJ whole genome shotgun (WGS) entry which is preliminary data.</text>
</comment>
<evidence type="ECO:0000313" key="5">
    <source>
        <dbReference type="Proteomes" id="UP000265520"/>
    </source>
</evidence>
<feature type="domain" description="RST" evidence="3">
    <location>
        <begin position="16"/>
        <end position="87"/>
    </location>
</feature>
<feature type="non-terminal residue" evidence="4">
    <location>
        <position position="1"/>
    </location>
</feature>
<evidence type="ECO:0000259" key="3">
    <source>
        <dbReference type="PROSITE" id="PS51879"/>
    </source>
</evidence>
<organism evidence="4 5">
    <name type="scientific">Trifolium medium</name>
    <dbReference type="NCBI Taxonomy" id="97028"/>
    <lineage>
        <taxon>Eukaryota</taxon>
        <taxon>Viridiplantae</taxon>
        <taxon>Streptophyta</taxon>
        <taxon>Embryophyta</taxon>
        <taxon>Tracheophyta</taxon>
        <taxon>Spermatophyta</taxon>
        <taxon>Magnoliopsida</taxon>
        <taxon>eudicotyledons</taxon>
        <taxon>Gunneridae</taxon>
        <taxon>Pentapetalae</taxon>
        <taxon>rosids</taxon>
        <taxon>fabids</taxon>
        <taxon>Fabales</taxon>
        <taxon>Fabaceae</taxon>
        <taxon>Papilionoideae</taxon>
        <taxon>50 kb inversion clade</taxon>
        <taxon>NPAAA clade</taxon>
        <taxon>Hologalegina</taxon>
        <taxon>IRL clade</taxon>
        <taxon>Trifolieae</taxon>
        <taxon>Trifolium</taxon>
    </lineage>
</organism>
<reference evidence="4 5" key="1">
    <citation type="journal article" date="2018" name="Front. Plant Sci.">
        <title>Red Clover (Trifolium pratense) and Zigzag Clover (T. medium) - A Picture of Genomic Similarities and Differences.</title>
        <authorList>
            <person name="Dluhosova J."/>
            <person name="Istvanek J."/>
            <person name="Nedelnik J."/>
            <person name="Repkova J."/>
        </authorList>
    </citation>
    <scope>NUCLEOTIDE SEQUENCE [LARGE SCALE GENOMIC DNA]</scope>
    <source>
        <strain evidence="5">cv. 10/8</strain>
        <tissue evidence="4">Leaf</tissue>
    </source>
</reference>
<evidence type="ECO:0000313" key="4">
    <source>
        <dbReference type="EMBL" id="MCH97633.1"/>
    </source>
</evidence>
<accession>A0A392NE81</accession>
<dbReference type="AlphaFoldDB" id="A0A392NE81"/>
<keyword evidence="4" id="KW-0396">Initiation factor</keyword>
<evidence type="ECO:0000256" key="1">
    <source>
        <dbReference type="ARBA" id="ARBA00004123"/>
    </source>
</evidence>
<comment type="subcellular location">
    <subcellularLocation>
        <location evidence="1">Nucleus</location>
    </subcellularLocation>
</comment>
<dbReference type="GO" id="GO:0005634">
    <property type="term" value="C:nucleus"/>
    <property type="evidence" value="ECO:0007669"/>
    <property type="project" value="UniProtKB-SubCell"/>
</dbReference>
<proteinExistence type="predicted"/>